<keyword evidence="1" id="KW-0175">Coiled coil</keyword>
<keyword evidence="2" id="KW-0472">Membrane</keyword>
<keyword evidence="2" id="KW-1133">Transmembrane helix</keyword>
<feature type="coiled-coil region" evidence="1">
    <location>
        <begin position="92"/>
        <end position="143"/>
    </location>
</feature>
<proteinExistence type="predicted"/>
<sequence>MVLSYEQVINRLNKWYYNEVFIAVLYMGWFLFFSLIFAVILSFKKSQLLKMVNRLNKEIINCEAHLSHLIYQIENKEVMINEIIKDAEKQAVESITDLLNEQLKQKEELKKLEDEIENATAKVDKVEKQINTQTNKLEKIKKLYRAVEYSINNYQELSELESLELEDLCPTVVLKIHSMDVKSLRKAYKENEKTINELLIKYEARS</sequence>
<evidence type="ECO:0000313" key="3">
    <source>
        <dbReference type="EMBL" id="MTK19931.1"/>
    </source>
</evidence>
<comment type="caution">
    <text evidence="3">The sequence shown here is derived from an EMBL/GenBank/DDBJ whole genome shotgun (WGS) entry which is preliminary data.</text>
</comment>
<protein>
    <submittedName>
        <fullName evidence="3">Uncharacterized protein</fullName>
    </submittedName>
</protein>
<organism evidence="3 4">
    <name type="scientific">Turicibacter sanguinis</name>
    <dbReference type="NCBI Taxonomy" id="154288"/>
    <lineage>
        <taxon>Bacteria</taxon>
        <taxon>Bacillati</taxon>
        <taxon>Bacillota</taxon>
        <taxon>Erysipelotrichia</taxon>
        <taxon>Erysipelotrichales</taxon>
        <taxon>Turicibacteraceae</taxon>
        <taxon>Turicibacter</taxon>
    </lineage>
</organism>
<accession>A0A9X4XAS9</accession>
<name>A0A9X4XAS9_9FIRM</name>
<evidence type="ECO:0000256" key="1">
    <source>
        <dbReference type="SAM" id="Coils"/>
    </source>
</evidence>
<reference evidence="3 4" key="1">
    <citation type="journal article" date="2019" name="Nat. Med.">
        <title>A library of human gut bacterial isolates paired with longitudinal multiomics data enables mechanistic microbiome research.</title>
        <authorList>
            <person name="Poyet M."/>
            <person name="Groussin M."/>
            <person name="Gibbons S.M."/>
            <person name="Avila-Pacheco J."/>
            <person name="Jiang X."/>
            <person name="Kearney S.M."/>
            <person name="Perrotta A.R."/>
            <person name="Berdy B."/>
            <person name="Zhao S."/>
            <person name="Lieberman T.D."/>
            <person name="Swanson P.K."/>
            <person name="Smith M."/>
            <person name="Roesemann S."/>
            <person name="Alexander J.E."/>
            <person name="Rich S.A."/>
            <person name="Livny J."/>
            <person name="Vlamakis H."/>
            <person name="Clish C."/>
            <person name="Bullock K."/>
            <person name="Deik A."/>
            <person name="Scott J."/>
            <person name="Pierce K.A."/>
            <person name="Xavier R.J."/>
            <person name="Alm E.J."/>
        </authorList>
    </citation>
    <scope>NUCLEOTIDE SEQUENCE [LARGE SCALE GENOMIC DNA]</scope>
    <source>
        <strain evidence="3 4">BIOML-A198</strain>
    </source>
</reference>
<dbReference type="RefSeq" id="WP_040763760.1">
    <property type="nucleotide sequence ID" value="NZ_JADPFQ010000001.1"/>
</dbReference>
<dbReference type="Proteomes" id="UP000487649">
    <property type="component" value="Unassembled WGS sequence"/>
</dbReference>
<feature type="transmembrane region" description="Helical" evidence="2">
    <location>
        <begin position="20"/>
        <end position="43"/>
    </location>
</feature>
<evidence type="ECO:0000256" key="2">
    <source>
        <dbReference type="SAM" id="Phobius"/>
    </source>
</evidence>
<evidence type="ECO:0000313" key="4">
    <source>
        <dbReference type="Proteomes" id="UP000487649"/>
    </source>
</evidence>
<dbReference type="EMBL" id="WMQE01000001">
    <property type="protein sequence ID" value="MTK19931.1"/>
    <property type="molecule type" value="Genomic_DNA"/>
</dbReference>
<gene>
    <name evidence="3" type="ORF">GMA92_00570</name>
</gene>
<keyword evidence="2" id="KW-0812">Transmembrane</keyword>
<dbReference type="AlphaFoldDB" id="A0A9X4XAS9"/>